<dbReference type="Proteomes" id="UP001167796">
    <property type="component" value="Unassembled WGS sequence"/>
</dbReference>
<evidence type="ECO:0000313" key="2">
    <source>
        <dbReference type="Proteomes" id="UP001167796"/>
    </source>
</evidence>
<dbReference type="EMBL" id="JAUQSX010000001">
    <property type="protein sequence ID" value="MDO7845064.1"/>
    <property type="molecule type" value="Genomic_DNA"/>
</dbReference>
<accession>A0ABT9A5F0</accession>
<name>A0ABT9A5F0_9BACT</name>
<protein>
    <recommendedName>
        <fullName evidence="3">Zinc finger CHCC-type domain-containing protein</fullName>
    </recommendedName>
</protein>
<reference evidence="1" key="1">
    <citation type="submission" date="2023-07" db="EMBL/GenBank/DDBJ databases">
        <authorList>
            <person name="Kim M.K."/>
        </authorList>
    </citation>
    <scope>NUCLEOTIDE SEQUENCE</scope>
    <source>
        <strain evidence="1">M29</strain>
    </source>
</reference>
<gene>
    <name evidence="1" type="ORF">Q5H92_01755</name>
</gene>
<evidence type="ECO:0000313" key="1">
    <source>
        <dbReference type="EMBL" id="MDO7845064.1"/>
    </source>
</evidence>
<evidence type="ECO:0008006" key="3">
    <source>
        <dbReference type="Google" id="ProtNLM"/>
    </source>
</evidence>
<dbReference type="RefSeq" id="WP_305009739.1">
    <property type="nucleotide sequence ID" value="NZ_JAUQSX010000001.1"/>
</dbReference>
<organism evidence="1 2">
    <name type="scientific">Hymenobacter mellowenesis</name>
    <dbReference type="NCBI Taxonomy" id="3063995"/>
    <lineage>
        <taxon>Bacteria</taxon>
        <taxon>Pseudomonadati</taxon>
        <taxon>Bacteroidota</taxon>
        <taxon>Cytophagia</taxon>
        <taxon>Cytophagales</taxon>
        <taxon>Hymenobacteraceae</taxon>
        <taxon>Hymenobacter</taxon>
    </lineage>
</organism>
<comment type="caution">
    <text evidence="1">The sequence shown here is derived from an EMBL/GenBank/DDBJ whole genome shotgun (WGS) entry which is preliminary data.</text>
</comment>
<keyword evidence="2" id="KW-1185">Reference proteome</keyword>
<sequence>MKTPPFFRHTQHVTGIMAPAPEPVRYPFHDNDACPEGQTVKSSGEWQYYEPHQIAETRPRCPLCIALNREGK</sequence>
<proteinExistence type="predicted"/>